<sequence length="148" mass="15035">MLTADRTLLRKMGPRRAMFAGPVAAGAALFRGSIAAVCADGTLVPAGIQSPLFAPVAILGIAKHQQLPASGGLVTGDFVGSSTAVECETGCFALPFDTAPSWANKGQPVYAVDDQTVSLTQTPSGGTARLQVGVFAGLDVDGTPYVEI</sequence>
<dbReference type="Proteomes" id="UP000677812">
    <property type="component" value="Unassembled WGS sequence"/>
</dbReference>
<organism evidence="1 2">
    <name type="scientific">Neokomagataea anthophila</name>
    <dbReference type="NCBI Taxonomy" id="2826925"/>
    <lineage>
        <taxon>Bacteria</taxon>
        <taxon>Pseudomonadati</taxon>
        <taxon>Pseudomonadota</taxon>
        <taxon>Alphaproteobacteria</taxon>
        <taxon>Acetobacterales</taxon>
        <taxon>Acetobacteraceae</taxon>
        <taxon>Neokomagataea</taxon>
    </lineage>
</organism>
<dbReference type="RefSeq" id="WP_211681079.1">
    <property type="nucleotide sequence ID" value="NZ_JAGRQH010000003.1"/>
</dbReference>
<name>A0ABS5E6G9_9PROT</name>
<comment type="caution">
    <text evidence="1">The sequence shown here is derived from an EMBL/GenBank/DDBJ whole genome shotgun (WGS) entry which is preliminary data.</text>
</comment>
<keyword evidence="2" id="KW-1185">Reference proteome</keyword>
<protein>
    <recommendedName>
        <fullName evidence="3">DUF2190 family protein</fullName>
    </recommendedName>
</protein>
<reference evidence="1 2" key="1">
    <citation type="submission" date="2021-04" db="EMBL/GenBank/DDBJ databases">
        <title>The complete genome sequence of Neokomagataea sp. TBRC 2177.</title>
        <authorList>
            <person name="Charoenyingcharoen P."/>
            <person name="Yukphan P."/>
        </authorList>
    </citation>
    <scope>NUCLEOTIDE SEQUENCE [LARGE SCALE GENOMIC DNA]</scope>
    <source>
        <strain evidence="1 2">TBRC 2177</strain>
    </source>
</reference>
<evidence type="ECO:0008006" key="3">
    <source>
        <dbReference type="Google" id="ProtNLM"/>
    </source>
</evidence>
<accession>A0ABS5E6G9</accession>
<proteinExistence type="predicted"/>
<evidence type="ECO:0000313" key="2">
    <source>
        <dbReference type="Proteomes" id="UP000677812"/>
    </source>
</evidence>
<dbReference type="EMBL" id="JAGRQH010000003">
    <property type="protein sequence ID" value="MBR0559504.1"/>
    <property type="molecule type" value="Genomic_DNA"/>
</dbReference>
<gene>
    <name evidence="1" type="ORF">KB213_05470</name>
</gene>
<evidence type="ECO:0000313" key="1">
    <source>
        <dbReference type="EMBL" id="MBR0559504.1"/>
    </source>
</evidence>